<gene>
    <name evidence="1" type="ORF">HPB47_016078</name>
</gene>
<proteinExistence type="predicted"/>
<reference evidence="1 2" key="1">
    <citation type="journal article" date="2020" name="Cell">
        <title>Large-Scale Comparative Analyses of Tick Genomes Elucidate Their Genetic Diversity and Vector Capacities.</title>
        <authorList>
            <consortium name="Tick Genome and Microbiome Consortium (TIGMIC)"/>
            <person name="Jia N."/>
            <person name="Wang J."/>
            <person name="Shi W."/>
            <person name="Du L."/>
            <person name="Sun Y."/>
            <person name="Zhan W."/>
            <person name="Jiang J.F."/>
            <person name="Wang Q."/>
            <person name="Zhang B."/>
            <person name="Ji P."/>
            <person name="Bell-Sakyi L."/>
            <person name="Cui X.M."/>
            <person name="Yuan T.T."/>
            <person name="Jiang B.G."/>
            <person name="Yang W.F."/>
            <person name="Lam T.T."/>
            <person name="Chang Q.C."/>
            <person name="Ding S.J."/>
            <person name="Wang X.J."/>
            <person name="Zhu J.G."/>
            <person name="Ruan X.D."/>
            <person name="Zhao L."/>
            <person name="Wei J.T."/>
            <person name="Ye R.Z."/>
            <person name="Que T.C."/>
            <person name="Du C.H."/>
            <person name="Zhou Y.H."/>
            <person name="Cheng J.X."/>
            <person name="Dai P.F."/>
            <person name="Guo W.B."/>
            <person name="Han X.H."/>
            <person name="Huang E.J."/>
            <person name="Li L.F."/>
            <person name="Wei W."/>
            <person name="Gao Y.C."/>
            <person name="Liu J.Z."/>
            <person name="Shao H.Z."/>
            <person name="Wang X."/>
            <person name="Wang C.C."/>
            <person name="Yang T.C."/>
            <person name="Huo Q.B."/>
            <person name="Li W."/>
            <person name="Chen H.Y."/>
            <person name="Chen S.E."/>
            <person name="Zhou L.G."/>
            <person name="Ni X.B."/>
            <person name="Tian J.H."/>
            <person name="Sheng Y."/>
            <person name="Liu T."/>
            <person name="Pan Y.S."/>
            <person name="Xia L.Y."/>
            <person name="Li J."/>
            <person name="Zhao F."/>
            <person name="Cao W.C."/>
        </authorList>
    </citation>
    <scope>NUCLEOTIDE SEQUENCE [LARGE SCALE GENOMIC DNA]</scope>
    <source>
        <strain evidence="1">Iper-2018</strain>
    </source>
</reference>
<accession>A0AC60QRV4</accession>
<comment type="caution">
    <text evidence="1">The sequence shown here is derived from an EMBL/GenBank/DDBJ whole genome shotgun (WGS) entry which is preliminary data.</text>
</comment>
<keyword evidence="2" id="KW-1185">Reference proteome</keyword>
<evidence type="ECO:0000313" key="2">
    <source>
        <dbReference type="Proteomes" id="UP000805193"/>
    </source>
</evidence>
<dbReference type="Proteomes" id="UP000805193">
    <property type="component" value="Unassembled WGS sequence"/>
</dbReference>
<name>A0AC60QRV4_IXOPE</name>
<protein>
    <submittedName>
        <fullName evidence="1">Uncharacterized protein</fullName>
    </submittedName>
</protein>
<dbReference type="EMBL" id="JABSTQ010004798">
    <property type="protein sequence ID" value="KAG0441001.1"/>
    <property type="molecule type" value="Genomic_DNA"/>
</dbReference>
<organism evidence="1 2">
    <name type="scientific">Ixodes persulcatus</name>
    <name type="common">Taiga tick</name>
    <dbReference type="NCBI Taxonomy" id="34615"/>
    <lineage>
        <taxon>Eukaryota</taxon>
        <taxon>Metazoa</taxon>
        <taxon>Ecdysozoa</taxon>
        <taxon>Arthropoda</taxon>
        <taxon>Chelicerata</taxon>
        <taxon>Arachnida</taxon>
        <taxon>Acari</taxon>
        <taxon>Parasitiformes</taxon>
        <taxon>Ixodida</taxon>
        <taxon>Ixodoidea</taxon>
        <taxon>Ixodidae</taxon>
        <taxon>Ixodinae</taxon>
        <taxon>Ixodes</taxon>
    </lineage>
</organism>
<sequence length="368" mass="40489">MFDVYVSYTLQRNHASAILKCLPADSEQPANTPSGSSNGGSRTPTCVKKRLVAASRMNRLPKEHFRVIVRARRGRNVKNVSQVKIGQALVTAAGLSFTNAVKGIICSNATQNILMVSATSEHNTKTYAGVEAISIGSANYEASSYLAAPDNTCKGILRNIYLEFDHKLFRSLIAQPKNTKALETRRIKNSTTVVILFDGLKVPNYVMRGISMLGCTLYRRRTEGLRSKFPKRPTGSFTKVRARPLQGPHPTADESWQLVKPVVPRSSLPATSMPRTGRGVTRATRKGDDLWQAAANHDLTLVTDPTFPTRIGTSCSRDTTPDLIFAKNVGAVSWHNLNENLGSDHNIFATCISVKSKPLKEFTIMDWD</sequence>
<evidence type="ECO:0000313" key="1">
    <source>
        <dbReference type="EMBL" id="KAG0441001.1"/>
    </source>
</evidence>